<dbReference type="VEuPathDB" id="CryptoDB:Vbra_10328"/>
<dbReference type="EMBL" id="CDMY01000802">
    <property type="protein sequence ID" value="CEM34112.1"/>
    <property type="molecule type" value="Genomic_DNA"/>
</dbReference>
<reference evidence="2 3" key="1">
    <citation type="submission" date="2014-11" db="EMBL/GenBank/DDBJ databases">
        <authorList>
            <person name="Zhu J."/>
            <person name="Qi W."/>
            <person name="Song R."/>
        </authorList>
    </citation>
    <scope>NUCLEOTIDE SEQUENCE [LARGE SCALE GENOMIC DNA]</scope>
</reference>
<organism evidence="2 3">
    <name type="scientific">Vitrella brassicaformis (strain CCMP3155)</name>
    <dbReference type="NCBI Taxonomy" id="1169540"/>
    <lineage>
        <taxon>Eukaryota</taxon>
        <taxon>Sar</taxon>
        <taxon>Alveolata</taxon>
        <taxon>Colpodellida</taxon>
        <taxon>Vitrellaceae</taxon>
        <taxon>Vitrella</taxon>
    </lineage>
</organism>
<keyword evidence="3" id="KW-1185">Reference proteome</keyword>
<dbReference type="AlphaFoldDB" id="A0A0G4GTR5"/>
<evidence type="ECO:0000313" key="2">
    <source>
        <dbReference type="EMBL" id="CEM34112.1"/>
    </source>
</evidence>
<proteinExistence type="predicted"/>
<accession>A0A0G4GTR5</accession>
<name>A0A0G4GTR5_VITBC</name>
<protein>
    <submittedName>
        <fullName evidence="2">Uncharacterized protein</fullName>
    </submittedName>
</protein>
<keyword evidence="1" id="KW-0732">Signal</keyword>
<dbReference type="Proteomes" id="UP000041254">
    <property type="component" value="Unassembled WGS sequence"/>
</dbReference>
<sequence length="144" mass="14794">MMVTQRFGLIGLILVVWLAIVQPLMAAKRTDYGGGASTELSALKAQQMSLVQLQLDNAVEAISAAHKLNTAAQELNTAAQERMAAAMKAIEAADTATTGNCINNTAACGGKADGTPCNLSDGTKCKCFGGKCKPCCAGGGCRCH</sequence>
<dbReference type="InParanoid" id="A0A0G4GTR5"/>
<feature type="chain" id="PRO_5005190469" evidence="1">
    <location>
        <begin position="27"/>
        <end position="144"/>
    </location>
</feature>
<evidence type="ECO:0000313" key="3">
    <source>
        <dbReference type="Proteomes" id="UP000041254"/>
    </source>
</evidence>
<gene>
    <name evidence="2" type="ORF">Vbra_10328</name>
</gene>
<feature type="signal peptide" evidence="1">
    <location>
        <begin position="1"/>
        <end position="26"/>
    </location>
</feature>
<evidence type="ECO:0000256" key="1">
    <source>
        <dbReference type="SAM" id="SignalP"/>
    </source>
</evidence>